<feature type="non-terminal residue" evidence="11">
    <location>
        <position position="1"/>
    </location>
</feature>
<keyword evidence="2" id="KW-0067">ATP-binding</keyword>
<name>A0A6A4ZRN2_9STRA</name>
<dbReference type="GO" id="GO:0007015">
    <property type="term" value="P:actin filament organization"/>
    <property type="evidence" value="ECO:0007669"/>
    <property type="project" value="TreeGrafter"/>
</dbReference>
<comment type="similarity">
    <text evidence="6">Belongs to the TRAFAC class myosin-kinesin ATPase superfamily. Myosin family.</text>
</comment>
<comment type="caution">
    <text evidence="6">Lacks conserved residue(s) required for the propagation of feature annotation.</text>
</comment>
<dbReference type="InterPro" id="IPR001609">
    <property type="entry name" value="Myosin_head_motor_dom-like"/>
</dbReference>
<dbReference type="SUPFAM" id="SSF52540">
    <property type="entry name" value="P-loop containing nucleoside triphosphate hydrolases"/>
    <property type="match status" value="1"/>
</dbReference>
<dbReference type="SMART" id="SM00015">
    <property type="entry name" value="IQ"/>
    <property type="match status" value="3"/>
</dbReference>
<dbReference type="CDD" id="cd06093">
    <property type="entry name" value="PX_domain"/>
    <property type="match status" value="1"/>
</dbReference>
<dbReference type="GO" id="GO:0005737">
    <property type="term" value="C:cytoplasm"/>
    <property type="evidence" value="ECO:0007669"/>
    <property type="project" value="TreeGrafter"/>
</dbReference>
<evidence type="ECO:0000256" key="6">
    <source>
        <dbReference type="PROSITE-ProRule" id="PRU00782"/>
    </source>
</evidence>
<dbReference type="InterPro" id="IPR000048">
    <property type="entry name" value="IQ_motif_EF-hand-BS"/>
</dbReference>
<feature type="region of interest" description="Disordered" evidence="8">
    <location>
        <begin position="263"/>
        <end position="287"/>
    </location>
</feature>
<dbReference type="Pfam" id="PF00612">
    <property type="entry name" value="IQ"/>
    <property type="match status" value="2"/>
</dbReference>
<reference evidence="11" key="1">
    <citation type="submission" date="2019-06" db="EMBL/GenBank/DDBJ databases">
        <title>Genomics analysis of Aphanomyces spp. identifies a new class of oomycete effector associated with host adaptation.</title>
        <authorList>
            <person name="Gaulin E."/>
        </authorList>
    </citation>
    <scope>NUCLEOTIDE SEQUENCE</scope>
    <source>
        <strain evidence="11">CBS 578.67</strain>
    </source>
</reference>
<feature type="domain" description="PX" evidence="9">
    <location>
        <begin position="371"/>
        <end position="492"/>
    </location>
</feature>
<evidence type="ECO:0000256" key="1">
    <source>
        <dbReference type="ARBA" id="ARBA00022741"/>
    </source>
</evidence>
<evidence type="ECO:0000256" key="8">
    <source>
        <dbReference type="SAM" id="MobiDB-lite"/>
    </source>
</evidence>
<dbReference type="GO" id="GO:0051015">
    <property type="term" value="F:actin filament binding"/>
    <property type="evidence" value="ECO:0007669"/>
    <property type="project" value="TreeGrafter"/>
</dbReference>
<sequence length="543" mass="61276">GKPASRKGGGFLVGATIANSFKKQLGELMEQIAKTTTQYVRCIKPNANKSAHEFDRQMVVDQLRCAGVIAAIRISRAAFPNRLTLVEFARRFDIICPSKLRKAAPEVMVLGLLEKLGITETSSQNAKFAIGKSKVYFSSGLLQHLEDQRSVVLRKQATIIQTHMRGYVKRKHFLAMKVAAKVVQSIVRMFFQHKRFRVMKRGTIRMQSRVRGMQARRRFRVTLAKDRARKLELKRATEAKARAAALKAEEDKARAASEVLLMSNQMDEEEPVETSSEGSDGDRLSGGSQSVLASAAARVAEAEAAAVEAQKAAMAALTHNRVIQAENEALRARMAAYVAEHADAELLRENERLKHQVLTLQSKLVRAQEVSLISAKVVDSRMTFREGRQFVEYKLQIETNNRGTLFVWHRYSTFRNLATTLQTKNGYRRKDIPDLPNKQLFGHLSDKIIQERIEKLNQFLEAATNTDYLQWGIRVDQDTCVYKRRTRSSSGAERESMRIDMRESMVSTVASSDAPSPRGDSRQSFSSTLRESFMGFGQRRKQS</sequence>
<dbReference type="GO" id="GO:0016459">
    <property type="term" value="C:myosin complex"/>
    <property type="evidence" value="ECO:0007669"/>
    <property type="project" value="UniProtKB-KW"/>
</dbReference>
<feature type="compositionally biased region" description="Polar residues" evidence="8">
    <location>
        <begin position="505"/>
        <end position="514"/>
    </location>
</feature>
<evidence type="ECO:0000259" key="10">
    <source>
        <dbReference type="PROSITE" id="PS51456"/>
    </source>
</evidence>
<gene>
    <name evidence="11" type="ORF">As57867_001347</name>
</gene>
<evidence type="ECO:0000256" key="5">
    <source>
        <dbReference type="ARBA" id="ARBA00023203"/>
    </source>
</evidence>
<evidence type="ECO:0000259" key="9">
    <source>
        <dbReference type="PROSITE" id="PS50195"/>
    </source>
</evidence>
<dbReference type="PANTHER" id="PTHR13140">
    <property type="entry name" value="MYOSIN"/>
    <property type="match status" value="1"/>
</dbReference>
<feature type="region of interest" description="Actin-binding" evidence="6">
    <location>
        <begin position="25"/>
        <end position="47"/>
    </location>
</feature>
<dbReference type="GO" id="GO:0035091">
    <property type="term" value="F:phosphatidylinositol binding"/>
    <property type="evidence" value="ECO:0007669"/>
    <property type="project" value="InterPro"/>
</dbReference>
<dbReference type="InterPro" id="IPR036871">
    <property type="entry name" value="PX_dom_sf"/>
</dbReference>
<feature type="compositionally biased region" description="Basic and acidic residues" evidence="8">
    <location>
        <begin position="492"/>
        <end position="503"/>
    </location>
</feature>
<evidence type="ECO:0000256" key="3">
    <source>
        <dbReference type="ARBA" id="ARBA00023123"/>
    </source>
</evidence>
<dbReference type="AlphaFoldDB" id="A0A6A4ZRN2"/>
<keyword evidence="7" id="KW-0175">Coiled coil</keyword>
<dbReference type="InterPro" id="IPR027417">
    <property type="entry name" value="P-loop_NTPase"/>
</dbReference>
<organism evidence="11">
    <name type="scientific">Aphanomyces stellatus</name>
    <dbReference type="NCBI Taxonomy" id="120398"/>
    <lineage>
        <taxon>Eukaryota</taxon>
        <taxon>Sar</taxon>
        <taxon>Stramenopiles</taxon>
        <taxon>Oomycota</taxon>
        <taxon>Saprolegniomycetes</taxon>
        <taxon>Saprolegniales</taxon>
        <taxon>Verrucalvaceae</taxon>
        <taxon>Aphanomyces</taxon>
    </lineage>
</organism>
<dbReference type="Gene3D" id="1.20.5.190">
    <property type="match status" value="1"/>
</dbReference>
<dbReference type="SUPFAM" id="SSF64268">
    <property type="entry name" value="PX domain"/>
    <property type="match status" value="1"/>
</dbReference>
<feature type="domain" description="Myosin motor" evidence="10">
    <location>
        <begin position="1"/>
        <end position="150"/>
    </location>
</feature>
<comment type="caution">
    <text evidence="11">The sequence shown here is derived from an EMBL/GenBank/DDBJ whole genome shotgun (WGS) entry which is preliminary data.</text>
</comment>
<evidence type="ECO:0000313" key="11">
    <source>
        <dbReference type="EMBL" id="KAF0718985.1"/>
    </source>
</evidence>
<dbReference type="InterPro" id="IPR001683">
    <property type="entry name" value="PX_dom"/>
</dbReference>
<feature type="coiled-coil region" evidence="7">
    <location>
        <begin position="292"/>
        <end position="370"/>
    </location>
</feature>
<evidence type="ECO:0000256" key="7">
    <source>
        <dbReference type="SAM" id="Coils"/>
    </source>
</evidence>
<dbReference type="Gene3D" id="3.30.70.1590">
    <property type="match status" value="1"/>
</dbReference>
<dbReference type="PROSITE" id="PS50096">
    <property type="entry name" value="IQ"/>
    <property type="match status" value="2"/>
</dbReference>
<dbReference type="Gene3D" id="3.30.1520.10">
    <property type="entry name" value="Phox-like domain"/>
    <property type="match status" value="1"/>
</dbReference>
<evidence type="ECO:0000256" key="2">
    <source>
        <dbReference type="ARBA" id="ARBA00022840"/>
    </source>
</evidence>
<keyword evidence="4" id="KW-0505">Motor protein</keyword>
<accession>A0A6A4ZRN2</accession>
<dbReference type="Gene3D" id="3.40.850.10">
    <property type="entry name" value="Kinesin motor domain"/>
    <property type="match status" value="1"/>
</dbReference>
<keyword evidence="1" id="KW-0547">Nucleotide-binding</keyword>
<evidence type="ECO:0000256" key="4">
    <source>
        <dbReference type="ARBA" id="ARBA00023175"/>
    </source>
</evidence>
<dbReference type="PROSITE" id="PS51456">
    <property type="entry name" value="MYOSIN_MOTOR"/>
    <property type="match status" value="1"/>
</dbReference>
<dbReference type="Gene3D" id="1.20.58.530">
    <property type="match status" value="1"/>
</dbReference>
<dbReference type="InterPro" id="IPR036961">
    <property type="entry name" value="Kinesin_motor_dom_sf"/>
</dbReference>
<protein>
    <recommendedName>
        <fullName evidence="12">Myosin motor domain-containing protein</fullName>
    </recommendedName>
</protein>
<dbReference type="PANTHER" id="PTHR13140:SF706">
    <property type="entry name" value="DILUTE CLASS UNCONVENTIONAL MYOSIN, ISOFORM C"/>
    <property type="match status" value="1"/>
</dbReference>
<dbReference type="EMBL" id="VJMH01000103">
    <property type="protein sequence ID" value="KAF0718985.1"/>
    <property type="molecule type" value="Genomic_DNA"/>
</dbReference>
<dbReference type="PROSITE" id="PS50195">
    <property type="entry name" value="PX"/>
    <property type="match status" value="1"/>
</dbReference>
<dbReference type="Pfam" id="PF00063">
    <property type="entry name" value="Myosin_head"/>
    <property type="match status" value="1"/>
</dbReference>
<dbReference type="GO" id="GO:0000146">
    <property type="term" value="F:microfilament motor activity"/>
    <property type="evidence" value="ECO:0007669"/>
    <property type="project" value="TreeGrafter"/>
</dbReference>
<dbReference type="GO" id="GO:0005524">
    <property type="term" value="F:ATP binding"/>
    <property type="evidence" value="ECO:0007669"/>
    <property type="project" value="UniProtKB-KW"/>
</dbReference>
<dbReference type="Pfam" id="PF00787">
    <property type="entry name" value="PX"/>
    <property type="match status" value="1"/>
</dbReference>
<proteinExistence type="inferred from homology"/>
<evidence type="ECO:0008006" key="12">
    <source>
        <dbReference type="Google" id="ProtNLM"/>
    </source>
</evidence>
<dbReference type="GO" id="GO:0016020">
    <property type="term" value="C:membrane"/>
    <property type="evidence" value="ECO:0007669"/>
    <property type="project" value="TreeGrafter"/>
</dbReference>
<feature type="region of interest" description="Disordered" evidence="8">
    <location>
        <begin position="484"/>
        <end position="543"/>
    </location>
</feature>
<keyword evidence="5 6" id="KW-0009">Actin-binding</keyword>
<dbReference type="OrthoDB" id="5227681at2759"/>
<keyword evidence="3 6" id="KW-0518">Myosin</keyword>